<reference evidence="2" key="1">
    <citation type="submission" date="2022-11" db="UniProtKB">
        <authorList>
            <consortium name="WormBaseParasite"/>
        </authorList>
    </citation>
    <scope>IDENTIFICATION</scope>
</reference>
<dbReference type="AlphaFoldDB" id="A0A915DIE0"/>
<keyword evidence="1" id="KW-1185">Reference proteome</keyword>
<name>A0A915DIE0_9BILA</name>
<sequence>MRRSFQAEAATGMREALSAAIVRSEKIATQFANQPIFRQEVPQAAVANQNAFPQRLKRVHVKHFPTVNSFKELNDEENFSLTCTLRGSISGGHNFGEIFSLYADNDILIFTSPRNLFHLRHSRDLVCDGTLKYRVSVQISEARSIKKFGENHETLDKVETLIRYFREQCIELGEFFSLHGMVGPKTTNTAEPYHGKQLHYFQKHCKLGEFIVCLNELHNAEEENASYVHHNRQRPRHQSKQSAVNAEKISIAQAGFDSFLSGNVSLAEIQVKLAEFIIHVGHQMGYNGNAYWEQDGDEEMENAALEKSSRIFDPDPLHILRTEVSQCIYRFAKI</sequence>
<protein>
    <submittedName>
        <fullName evidence="2">Uncharacterized protein</fullName>
    </submittedName>
</protein>
<dbReference type="Proteomes" id="UP000887574">
    <property type="component" value="Unplaced"/>
</dbReference>
<organism evidence="1 2">
    <name type="scientific">Ditylenchus dipsaci</name>
    <dbReference type="NCBI Taxonomy" id="166011"/>
    <lineage>
        <taxon>Eukaryota</taxon>
        <taxon>Metazoa</taxon>
        <taxon>Ecdysozoa</taxon>
        <taxon>Nematoda</taxon>
        <taxon>Chromadorea</taxon>
        <taxon>Rhabditida</taxon>
        <taxon>Tylenchina</taxon>
        <taxon>Tylenchomorpha</taxon>
        <taxon>Sphaerularioidea</taxon>
        <taxon>Anguinidae</taxon>
        <taxon>Anguininae</taxon>
        <taxon>Ditylenchus</taxon>
    </lineage>
</organism>
<evidence type="ECO:0000313" key="1">
    <source>
        <dbReference type="Proteomes" id="UP000887574"/>
    </source>
</evidence>
<dbReference type="WBParaSite" id="jg19578">
    <property type="protein sequence ID" value="jg19578"/>
    <property type="gene ID" value="jg19578"/>
</dbReference>
<accession>A0A915DIE0</accession>
<proteinExistence type="predicted"/>
<evidence type="ECO:0000313" key="2">
    <source>
        <dbReference type="WBParaSite" id="jg19578"/>
    </source>
</evidence>